<feature type="domain" description="N-acetyltransferase" evidence="1">
    <location>
        <begin position="6"/>
        <end position="168"/>
    </location>
</feature>
<comment type="caution">
    <text evidence="2">The sequence shown here is derived from an EMBL/GenBank/DDBJ whole genome shotgun (WGS) entry which is preliminary data.</text>
</comment>
<dbReference type="InterPro" id="IPR016181">
    <property type="entry name" value="Acyl_CoA_acyltransferase"/>
</dbReference>
<evidence type="ECO:0000313" key="2">
    <source>
        <dbReference type="EMBL" id="PXX21178.1"/>
    </source>
</evidence>
<dbReference type="CDD" id="cd04301">
    <property type="entry name" value="NAT_SF"/>
    <property type="match status" value="1"/>
</dbReference>
<dbReference type="RefSeq" id="WP_256260779.1">
    <property type="nucleotide sequence ID" value="NZ_QJJY01000058.1"/>
</dbReference>
<dbReference type="Pfam" id="PF00583">
    <property type="entry name" value="Acetyltransf_1"/>
    <property type="match status" value="1"/>
</dbReference>
<sequence>MTMYTPTLRLIDRQSSNDIERLQAVLEGAPGYSLAVEGKLPPPNAAIEVLDALPPGKSHSDKFVYEISHDVEAVGCMEMVRGYPEVDIAFIGLLLFRESSQGRGFGPQVLRLAEAIGMSWQCRALRIAVIDTNPRAFEFWKREGFIELLRKPAMDFAAQAIVMERALPAAISI</sequence>
<organism evidence="2 3">
    <name type="scientific">Burkholderia pyrrocinia</name>
    <name type="common">Pseudomonas pyrrocinia</name>
    <dbReference type="NCBI Taxonomy" id="60550"/>
    <lineage>
        <taxon>Bacteria</taxon>
        <taxon>Pseudomonadati</taxon>
        <taxon>Pseudomonadota</taxon>
        <taxon>Betaproteobacteria</taxon>
        <taxon>Burkholderiales</taxon>
        <taxon>Burkholderiaceae</taxon>
        <taxon>Burkholderia</taxon>
        <taxon>Burkholderia cepacia complex</taxon>
    </lineage>
</organism>
<dbReference type="AlphaFoldDB" id="A0A318HRZ5"/>
<reference evidence="2 3" key="1">
    <citation type="submission" date="2018-05" db="EMBL/GenBank/DDBJ databases">
        <title>Comparative genomics of bacterial root endophytes of switchgrass collected from native prairies over two seasons.</title>
        <authorList>
            <person name="Tang Y."/>
        </authorList>
    </citation>
    <scope>NUCLEOTIDE SEQUENCE [LARGE SCALE GENOMIC DNA]</scope>
    <source>
        <strain evidence="2 3">NFIX32</strain>
    </source>
</reference>
<dbReference type="GO" id="GO:0016747">
    <property type="term" value="F:acyltransferase activity, transferring groups other than amino-acyl groups"/>
    <property type="evidence" value="ECO:0007669"/>
    <property type="project" value="InterPro"/>
</dbReference>
<evidence type="ECO:0000313" key="3">
    <source>
        <dbReference type="Proteomes" id="UP000247755"/>
    </source>
</evidence>
<keyword evidence="2" id="KW-0808">Transferase</keyword>
<dbReference type="Gene3D" id="3.40.630.30">
    <property type="match status" value="1"/>
</dbReference>
<name>A0A318HRZ5_BURPY</name>
<dbReference type="Proteomes" id="UP000247755">
    <property type="component" value="Unassembled WGS sequence"/>
</dbReference>
<proteinExistence type="predicted"/>
<gene>
    <name evidence="2" type="ORF">NA66_10587</name>
</gene>
<evidence type="ECO:0000259" key="1">
    <source>
        <dbReference type="PROSITE" id="PS51186"/>
    </source>
</evidence>
<dbReference type="SUPFAM" id="SSF55729">
    <property type="entry name" value="Acyl-CoA N-acyltransferases (Nat)"/>
    <property type="match status" value="1"/>
</dbReference>
<protein>
    <submittedName>
        <fullName evidence="2">Acetyltransferase (GNAT) family protein</fullName>
    </submittedName>
</protein>
<accession>A0A318HRZ5</accession>
<dbReference type="PROSITE" id="PS51186">
    <property type="entry name" value="GNAT"/>
    <property type="match status" value="1"/>
</dbReference>
<dbReference type="EMBL" id="QJJY01000058">
    <property type="protein sequence ID" value="PXX21178.1"/>
    <property type="molecule type" value="Genomic_DNA"/>
</dbReference>
<dbReference type="InterPro" id="IPR000182">
    <property type="entry name" value="GNAT_dom"/>
</dbReference>